<evidence type="ECO:0000256" key="3">
    <source>
        <dbReference type="ARBA" id="ARBA00024013"/>
    </source>
</evidence>
<feature type="compositionally biased region" description="Acidic residues" evidence="4">
    <location>
        <begin position="130"/>
        <end position="139"/>
    </location>
</feature>
<dbReference type="InterPro" id="IPR000184">
    <property type="entry name" value="Bac_surfAg_D15"/>
</dbReference>
<evidence type="ECO:0000256" key="2">
    <source>
        <dbReference type="ARBA" id="ARBA00023136"/>
    </source>
</evidence>
<feature type="region of interest" description="Disordered" evidence="4">
    <location>
        <begin position="1"/>
        <end position="62"/>
    </location>
</feature>
<proteinExistence type="predicted"/>
<feature type="region of interest" description="Disordered" evidence="4">
    <location>
        <begin position="99"/>
        <end position="173"/>
    </location>
</feature>
<evidence type="ECO:0000313" key="6">
    <source>
        <dbReference type="EMBL" id="KAF5842636.1"/>
    </source>
</evidence>
<reference evidence="6" key="1">
    <citation type="submission" date="2017-08" db="EMBL/GenBank/DDBJ databases">
        <authorList>
            <person name="Polle J.E."/>
            <person name="Barry K."/>
            <person name="Cushman J."/>
            <person name="Schmutz J."/>
            <person name="Tran D."/>
            <person name="Hathwaick L.T."/>
            <person name="Yim W.C."/>
            <person name="Jenkins J."/>
            <person name="Mckie-Krisberg Z.M."/>
            <person name="Prochnik S."/>
            <person name="Lindquist E."/>
            <person name="Dockter R.B."/>
            <person name="Adam C."/>
            <person name="Molina H."/>
            <person name="Bunkerborg J."/>
            <person name="Jin E."/>
            <person name="Buchheim M."/>
            <person name="Magnuson J."/>
        </authorList>
    </citation>
    <scope>NUCLEOTIDE SEQUENCE</scope>
    <source>
        <strain evidence="6">CCAP 19/18</strain>
    </source>
</reference>
<keyword evidence="1" id="KW-1002">Plastid outer membrane</keyword>
<comment type="subcellular location">
    <subcellularLocation>
        <location evidence="3">Plastid</location>
        <location evidence="3">Chloroplast outer membrane</location>
    </subcellularLocation>
</comment>
<organism evidence="6 7">
    <name type="scientific">Dunaliella salina</name>
    <name type="common">Green alga</name>
    <name type="synonym">Protococcus salinus</name>
    <dbReference type="NCBI Taxonomy" id="3046"/>
    <lineage>
        <taxon>Eukaryota</taxon>
        <taxon>Viridiplantae</taxon>
        <taxon>Chlorophyta</taxon>
        <taxon>core chlorophytes</taxon>
        <taxon>Chlorophyceae</taxon>
        <taxon>CS clade</taxon>
        <taxon>Chlamydomonadales</taxon>
        <taxon>Dunaliellaceae</taxon>
        <taxon>Dunaliella</taxon>
    </lineage>
</organism>
<feature type="domain" description="Bacterial surface antigen (D15)" evidence="5">
    <location>
        <begin position="466"/>
        <end position="795"/>
    </location>
</feature>
<comment type="caution">
    <text evidence="6">The sequence shown here is derived from an EMBL/GenBank/DDBJ whole genome shotgun (WGS) entry which is preliminary data.</text>
</comment>
<feature type="compositionally biased region" description="Low complexity" evidence="4">
    <location>
        <begin position="41"/>
        <end position="52"/>
    </location>
</feature>
<keyword evidence="1" id="KW-0934">Plastid</keyword>
<dbReference type="PANTHER" id="PTHR12815">
    <property type="entry name" value="SORTING AND ASSEMBLY MACHINERY SAMM50 PROTEIN FAMILY MEMBER"/>
    <property type="match status" value="1"/>
</dbReference>
<evidence type="ECO:0000259" key="5">
    <source>
        <dbReference type="Pfam" id="PF01103"/>
    </source>
</evidence>
<feature type="compositionally biased region" description="Polar residues" evidence="4">
    <location>
        <begin position="1"/>
        <end position="18"/>
    </location>
</feature>
<evidence type="ECO:0000256" key="4">
    <source>
        <dbReference type="SAM" id="MobiDB-lite"/>
    </source>
</evidence>
<evidence type="ECO:0000313" key="7">
    <source>
        <dbReference type="Proteomes" id="UP000815325"/>
    </source>
</evidence>
<feature type="compositionally biased region" description="Gly residues" evidence="4">
    <location>
        <begin position="99"/>
        <end position="123"/>
    </location>
</feature>
<accession>A0ABQ7H712</accession>
<dbReference type="Gene3D" id="3.10.20.310">
    <property type="entry name" value="membrane protein fhac"/>
    <property type="match status" value="1"/>
</dbReference>
<dbReference type="Gene3D" id="2.40.160.50">
    <property type="entry name" value="membrane protein fhac: a member of the omp85/tpsb transporter family"/>
    <property type="match status" value="1"/>
</dbReference>
<name>A0ABQ7H712_DUNSA</name>
<gene>
    <name evidence="6" type="ORF">DUNSADRAFT_6106</name>
</gene>
<dbReference type="Pfam" id="PF01103">
    <property type="entry name" value="Omp85"/>
    <property type="match status" value="1"/>
</dbReference>
<keyword evidence="2" id="KW-0472">Membrane</keyword>
<dbReference type="EMBL" id="MU069458">
    <property type="protein sequence ID" value="KAF5842636.1"/>
    <property type="molecule type" value="Genomic_DNA"/>
</dbReference>
<dbReference type="Proteomes" id="UP000815325">
    <property type="component" value="Unassembled WGS sequence"/>
</dbReference>
<evidence type="ECO:0000256" key="1">
    <source>
        <dbReference type="ARBA" id="ARBA00022805"/>
    </source>
</evidence>
<dbReference type="PANTHER" id="PTHR12815:SF42">
    <property type="entry name" value="BACTERIAL SURFACE ANTIGEN (D15) DOMAIN-CONTAINING PROTEIN"/>
    <property type="match status" value="1"/>
</dbReference>
<keyword evidence="7" id="KW-1185">Reference proteome</keyword>
<protein>
    <submittedName>
        <fullName evidence="6">75 kDa chloroplast membrane translocon</fullName>
    </submittedName>
</protein>
<feature type="compositionally biased region" description="Basic and acidic residues" evidence="4">
    <location>
        <begin position="146"/>
        <end position="155"/>
    </location>
</feature>
<sequence length="812" mass="88110">MFSRSCAANSIASQTHAQRTAAVSRPHVRRHAGSVRCQQASSSADGSLPSSSGRNQAPAVPGSRAASFRELLMGQTTVAGATGASGFIVLPHMNGSGGGIGGDGGRGGGGGGGGGDGIPGGDGSQPLYDIAEEAEEVSDETATPEPEQKQEDAWKELVTPSDEIEAEEGERSGTNRCVEVVVEGWPQVGSLPSETELKDMLNVQEGHIFGYQDIVDDRRLLEKQYDEYIASVQISTEFVDNKSNHQRVRYKFKPYVYSGIDEISIKGATLMPAAAQEAIIKSCLPDDVYRVDIGVMDKVRAKIEKWYQDRGLPFCYVGYFDGMDEGSLRANVIEAKINDVGVKYTKTRLAGNDSDDEVMYSEGEVVPAERIVQSAGFKKGEHYHIDDGYDAMNNIYACGLLDDINIEPEQDLMDPSKINVRIKVEETEPRSMELDLDWSFQMKGPVPQLSRQALIPGGSVEINHGNLFGDSQSLSVSLSSSDWRSPGADLGFQMSYTEPFYAPNTSRNAQVFNTRKMSPVFTSPVENEAPPVFVDRLGAKGWTSHTGGQDNKVEHALIFQQVTTCDENGQTVEKGTKAARGYYAESGPPTTLSGNGKDLSLSYQHFTALDNVQFVNGNQLGTRMLFQVDQGLNPRIPLGKGRSLGLSGGLYNKCQATFTKFMQMPFLPKLTEDNVWVDRKAPNTLVAHARAGNCIGDMGSYDYFSLGGPYSVRGYGYGELGAARRFLETALEARVPLRNFGLPGIAYAFTEYGSDLGSARGLEGNPTEYYRKPGRGLSYGAGIKLLGACRFEYARDCNAGTGATFVNWGERF</sequence>
<dbReference type="InterPro" id="IPR039910">
    <property type="entry name" value="D15-like"/>
</dbReference>